<dbReference type="GeneID" id="37131800"/>
<keyword evidence="2" id="KW-1185">Reference proteome</keyword>
<accession>A0A318Z7Q4</accession>
<evidence type="ECO:0000313" key="1">
    <source>
        <dbReference type="EMBL" id="PYH39700.1"/>
    </source>
</evidence>
<organism evidence="1 2">
    <name type="scientific">Aspergillus neoniger (strain CBS 115656)</name>
    <dbReference type="NCBI Taxonomy" id="1448310"/>
    <lineage>
        <taxon>Eukaryota</taxon>
        <taxon>Fungi</taxon>
        <taxon>Dikarya</taxon>
        <taxon>Ascomycota</taxon>
        <taxon>Pezizomycotina</taxon>
        <taxon>Eurotiomycetes</taxon>
        <taxon>Eurotiomycetidae</taxon>
        <taxon>Eurotiales</taxon>
        <taxon>Aspergillaceae</taxon>
        <taxon>Aspergillus</taxon>
        <taxon>Aspergillus subgen. Circumdati</taxon>
    </lineage>
</organism>
<proteinExistence type="predicted"/>
<sequence length="140" mass="14719">MCRYYFPVIFFGSGSHARLRGNNGLDWGSARGLLSKINANLNYTSACGPAVCSVLLVDCSCVLSIAPSTLLDPLSVPVPGILASATFLQMGKESQEATVRLGPAQKGGRRGGAHAGAVRLLTEMILHPAVGVRIVIRRAN</sequence>
<evidence type="ECO:0000313" key="2">
    <source>
        <dbReference type="Proteomes" id="UP000247647"/>
    </source>
</evidence>
<dbReference type="Proteomes" id="UP000247647">
    <property type="component" value="Unassembled WGS sequence"/>
</dbReference>
<protein>
    <submittedName>
        <fullName evidence="1">Uncharacterized protein</fullName>
    </submittedName>
</protein>
<dbReference type="AlphaFoldDB" id="A0A318Z7Q4"/>
<name>A0A318Z7Q4_ASPNB</name>
<dbReference type="RefSeq" id="XP_025485178.1">
    <property type="nucleotide sequence ID" value="XM_025629344.1"/>
</dbReference>
<dbReference type="OrthoDB" id="10599826at2759"/>
<dbReference type="EMBL" id="KZ821445">
    <property type="protein sequence ID" value="PYH39700.1"/>
    <property type="molecule type" value="Genomic_DNA"/>
</dbReference>
<reference evidence="1" key="1">
    <citation type="submission" date="2016-12" db="EMBL/GenBank/DDBJ databases">
        <title>The genomes of Aspergillus section Nigri reveals drivers in fungal speciation.</title>
        <authorList>
            <consortium name="DOE Joint Genome Institute"/>
            <person name="Vesth T.C."/>
            <person name="Nybo J."/>
            <person name="Theobald S."/>
            <person name="Brandl J."/>
            <person name="Frisvad J.C."/>
            <person name="Nielsen K.F."/>
            <person name="Lyhne E.K."/>
            <person name="Kogle M.E."/>
            <person name="Kuo A."/>
            <person name="Riley R."/>
            <person name="Clum A."/>
            <person name="Nolan M."/>
            <person name="Lipzen A."/>
            <person name="Salamov A."/>
            <person name="Henrissat B."/>
            <person name="Wiebenga A."/>
            <person name="De Vries R.P."/>
            <person name="Grigoriev I.V."/>
            <person name="Mortensen U.H."/>
            <person name="Andersen M.R."/>
            <person name="Baker S.E."/>
        </authorList>
    </citation>
    <scope>NUCLEOTIDE SEQUENCE [LARGE SCALE GENOMIC DNA]</scope>
    <source>
        <strain evidence="1">CBS 115656</strain>
    </source>
</reference>
<gene>
    <name evidence="1" type="ORF">BO87DRAFT_5129</name>
</gene>